<dbReference type="Proteomes" id="UP000298774">
    <property type="component" value="Chromosome"/>
</dbReference>
<dbReference type="EMBL" id="JAWXYC010000004">
    <property type="protein sequence ID" value="MDX5953082.1"/>
    <property type="molecule type" value="Genomic_DNA"/>
</dbReference>
<evidence type="ECO:0000313" key="4">
    <source>
        <dbReference type="Proteomes" id="UP000298774"/>
    </source>
</evidence>
<proteinExistence type="predicted"/>
<dbReference type="RefSeq" id="WP_059398598.1">
    <property type="nucleotide sequence ID" value="NZ_CP012914.1"/>
</dbReference>
<dbReference type="Pfam" id="PF13358">
    <property type="entry name" value="DDE_3"/>
    <property type="match status" value="1"/>
</dbReference>
<dbReference type="NCBIfam" id="NF033545">
    <property type="entry name" value="transpos_IS630"/>
    <property type="match status" value="1"/>
</dbReference>
<dbReference type="InterPro" id="IPR012337">
    <property type="entry name" value="RNaseH-like_sf"/>
</dbReference>
<dbReference type="InterPro" id="IPR038717">
    <property type="entry name" value="Tc1-like_DDE_dom"/>
</dbReference>
<dbReference type="EMBL" id="CP032339">
    <property type="protein sequence ID" value="QCO09520.1"/>
    <property type="molecule type" value="Genomic_DNA"/>
</dbReference>
<accession>A0A0N7I7G9</accession>
<sequence>MAQTVSVIVGPEDRARLAVLLGDRNRPLKHIQRANIIVLSADRLPVQEVARRAGVSRPAVWRWQVRYAEQGVDGLLRDKTRKPGRAPLPTTTVAKVLALTCSEPPGAVTHWTGRAMAKTIGISLRAVQRIWEANRLQPLRLRTFKRSSDPAFAAKVEDIVGLYMDPPCHAVVLSIDEKSQIQALDRTQPGLPLKPGKCGTMTHDYKRNGTTTLFAALNTLDGTVVGRCMPKHTHKEFIKFLAAVERAVPAGKVIHAIVDNYATHTHPKVLDWLADHPRWVFHFTPKSASWINAVEGFFSIITRRSIRRGVFKSVADLQDAIARYIRAHNKAAKPFVWTKPADTIFAKLDRLPAPSE</sequence>
<evidence type="ECO:0000313" key="2">
    <source>
        <dbReference type="EMBL" id="MDX5953082.1"/>
    </source>
</evidence>
<name>A0A0N7I7G9_AZOBR</name>
<dbReference type="GO" id="GO:0003676">
    <property type="term" value="F:nucleic acid binding"/>
    <property type="evidence" value="ECO:0007669"/>
    <property type="project" value="InterPro"/>
</dbReference>
<evidence type="ECO:0000313" key="5">
    <source>
        <dbReference type="Proteomes" id="UP001277471"/>
    </source>
</evidence>
<dbReference type="InterPro" id="IPR009057">
    <property type="entry name" value="Homeodomain-like_sf"/>
</dbReference>
<dbReference type="KEGG" id="abf:AMK58_02920"/>
<dbReference type="SUPFAM" id="SSF53098">
    <property type="entry name" value="Ribonuclease H-like"/>
    <property type="match status" value="1"/>
</dbReference>
<reference evidence="3 4" key="1">
    <citation type="submission" date="2018-09" db="EMBL/GenBank/DDBJ databases">
        <title>Whole genome based analysis of evolution and adaptive divergence in Indian and Brazilian strains of Azospirillum brasilense.</title>
        <authorList>
            <person name="Singh C."/>
            <person name="Tripathi A.K."/>
        </authorList>
    </citation>
    <scope>NUCLEOTIDE SEQUENCE [LARGE SCALE GENOMIC DNA]</scope>
    <source>
        <strain evidence="3 4">MTCC4038</strain>
    </source>
</reference>
<dbReference type="InterPro" id="IPR052702">
    <property type="entry name" value="MscS-like_channel"/>
</dbReference>
<keyword evidence="5" id="KW-1185">Reference proteome</keyword>
<gene>
    <name evidence="3" type="ORF">D3868_11010</name>
    <name evidence="2" type="ORF">SIM66_18040</name>
</gene>
<dbReference type="InterPro" id="IPR047655">
    <property type="entry name" value="Transpos_IS630-like"/>
</dbReference>
<dbReference type="Gene3D" id="3.30.420.10">
    <property type="entry name" value="Ribonuclease H-like superfamily/Ribonuclease H"/>
    <property type="match status" value="1"/>
</dbReference>
<dbReference type="InterPro" id="IPR036397">
    <property type="entry name" value="RNaseH_sf"/>
</dbReference>
<reference evidence="2 5" key="2">
    <citation type="submission" date="2023-11" db="EMBL/GenBank/DDBJ databases">
        <title>MicrobeMod: A computational toolkit for identifying prokaryotic methylation and restriction-modification with nanopore sequencing.</title>
        <authorList>
            <person name="Crits-Christoph A."/>
            <person name="Kang S.C."/>
            <person name="Lee H."/>
            <person name="Ostrov N."/>
        </authorList>
    </citation>
    <scope>NUCLEOTIDE SEQUENCE [LARGE SCALE GENOMIC DNA]</scope>
    <source>
        <strain evidence="2 5">ATCC 29145</strain>
    </source>
</reference>
<evidence type="ECO:0000259" key="1">
    <source>
        <dbReference type="Pfam" id="PF13358"/>
    </source>
</evidence>
<feature type="domain" description="Tc1-like transposase DDE" evidence="1">
    <location>
        <begin position="172"/>
        <end position="317"/>
    </location>
</feature>
<dbReference type="SUPFAM" id="SSF46689">
    <property type="entry name" value="Homeodomain-like"/>
    <property type="match status" value="1"/>
</dbReference>
<protein>
    <submittedName>
        <fullName evidence="3">IS630 family transposase</fullName>
    </submittedName>
</protein>
<organism evidence="3 4">
    <name type="scientific">Azospirillum brasilense</name>
    <dbReference type="NCBI Taxonomy" id="192"/>
    <lineage>
        <taxon>Bacteria</taxon>
        <taxon>Pseudomonadati</taxon>
        <taxon>Pseudomonadota</taxon>
        <taxon>Alphaproteobacteria</taxon>
        <taxon>Rhodospirillales</taxon>
        <taxon>Azospirillaceae</taxon>
        <taxon>Azospirillum</taxon>
    </lineage>
</organism>
<dbReference type="GeneID" id="56450282"/>
<dbReference type="PANTHER" id="PTHR30347">
    <property type="entry name" value="POTASSIUM CHANNEL RELATED"/>
    <property type="match status" value="1"/>
</dbReference>
<dbReference type="Pfam" id="PF13565">
    <property type="entry name" value="HTH_32"/>
    <property type="match status" value="1"/>
</dbReference>
<dbReference type="PANTHER" id="PTHR30347:SF1">
    <property type="entry name" value="MECHANOSENSITIVE CHANNEL MSCK"/>
    <property type="match status" value="1"/>
</dbReference>
<dbReference type="Proteomes" id="UP001277471">
    <property type="component" value="Unassembled WGS sequence"/>
</dbReference>
<dbReference type="AlphaFoldDB" id="A0A0N7I7G9"/>
<evidence type="ECO:0000313" key="3">
    <source>
        <dbReference type="EMBL" id="QCO09520.1"/>
    </source>
</evidence>